<evidence type="ECO:0000256" key="1">
    <source>
        <dbReference type="SAM" id="MobiDB-lite"/>
    </source>
</evidence>
<evidence type="ECO:0000259" key="2">
    <source>
        <dbReference type="Pfam" id="PF12680"/>
    </source>
</evidence>
<comment type="caution">
    <text evidence="3">The sequence shown here is derived from an EMBL/GenBank/DDBJ whole genome shotgun (WGS) entry which is preliminary data.</text>
</comment>
<dbReference type="Pfam" id="PF12680">
    <property type="entry name" value="SnoaL_2"/>
    <property type="match status" value="1"/>
</dbReference>
<organism evidence="3 4">
    <name type="scientific">Winogradskyella vincentii</name>
    <dbReference type="NCBI Taxonomy" id="2877122"/>
    <lineage>
        <taxon>Bacteria</taxon>
        <taxon>Pseudomonadati</taxon>
        <taxon>Bacteroidota</taxon>
        <taxon>Flavobacteriia</taxon>
        <taxon>Flavobacteriales</taxon>
        <taxon>Flavobacteriaceae</taxon>
        <taxon>Winogradskyella</taxon>
    </lineage>
</organism>
<evidence type="ECO:0000313" key="4">
    <source>
        <dbReference type="Proteomes" id="UP001198402"/>
    </source>
</evidence>
<dbReference type="SUPFAM" id="SSF54427">
    <property type="entry name" value="NTF2-like"/>
    <property type="match status" value="1"/>
</dbReference>
<accession>A0ABS7Y0P0</accession>
<name>A0ABS7Y0P0_9FLAO</name>
<reference evidence="4" key="1">
    <citation type="submission" date="2023-07" db="EMBL/GenBank/DDBJ databases">
        <authorList>
            <person name="Yue Y."/>
        </authorList>
    </citation>
    <scope>NUCLEOTIDE SEQUENCE [LARGE SCALE GENOMIC DNA]</scope>
    <source>
        <strain evidence="4">2Y89</strain>
    </source>
</reference>
<dbReference type="EMBL" id="JAIUJS010000004">
    <property type="protein sequence ID" value="MCA0153442.1"/>
    <property type="molecule type" value="Genomic_DNA"/>
</dbReference>
<evidence type="ECO:0000313" key="3">
    <source>
        <dbReference type="EMBL" id="MCA0153442.1"/>
    </source>
</evidence>
<feature type="domain" description="SnoaL-like" evidence="2">
    <location>
        <begin position="323"/>
        <end position="418"/>
    </location>
</feature>
<protein>
    <submittedName>
        <fullName evidence="3">Nuclear transport factor 2 family protein</fullName>
    </submittedName>
</protein>
<feature type="region of interest" description="Disordered" evidence="1">
    <location>
        <begin position="293"/>
        <end position="315"/>
    </location>
</feature>
<proteinExistence type="predicted"/>
<sequence length="425" mass="48351">MKPVLSLCIYFFTLISFCQSNTDIFLFDLVSINNSIKVTNGTNISNNEGYDNQPSFLNEDRILYSSTRNGQTDIAQYFSNYKSKVWINFTEGSEYSPLKIPNRNEVSAVRLDKDGKQRLYRYNLSNGESSELIQDLVVAYYTWLNEETIVSAVIEDQQLNLFVTNISAGTSRKYATKVGRSFHKIPNSNLVSFISKENENQWQIKSINPDTGVTKLIANTLEGVEDICWLNNKTILSGKGTKLYKLTLNKDNNWVEISDFSSLGITSITRMTVNPSIDKLAIAADFKTANDNTEATNQDEEQDHTGTTSTESNKEVTEIETIVQRNLDAYNARDIDSFMKDYADDIKLYAYPNTLQTEGKEAMRKGYKDWFDRVPDLRAFIKKRIVIGNKVIDEEQVTANGQIFNAVAIYEIENGKIFKVTFIQN</sequence>
<dbReference type="InterPro" id="IPR037401">
    <property type="entry name" value="SnoaL-like"/>
</dbReference>
<dbReference type="RefSeq" id="WP_224478402.1">
    <property type="nucleotide sequence ID" value="NZ_JAIUJS010000004.1"/>
</dbReference>
<dbReference type="InterPro" id="IPR032710">
    <property type="entry name" value="NTF2-like_dom_sf"/>
</dbReference>
<gene>
    <name evidence="3" type="ORF">LBV24_09465</name>
</gene>
<dbReference type="Gene3D" id="3.10.450.50">
    <property type="match status" value="1"/>
</dbReference>
<keyword evidence="4" id="KW-1185">Reference proteome</keyword>
<dbReference type="Proteomes" id="UP001198402">
    <property type="component" value="Unassembled WGS sequence"/>
</dbReference>
<dbReference type="SUPFAM" id="SSF69304">
    <property type="entry name" value="Tricorn protease N-terminal domain"/>
    <property type="match status" value="1"/>
</dbReference>